<dbReference type="Proteomes" id="UP000299102">
    <property type="component" value="Unassembled WGS sequence"/>
</dbReference>
<organism evidence="1 2">
    <name type="scientific">Eumeta variegata</name>
    <name type="common">Bagworm moth</name>
    <name type="synonym">Eumeta japonica</name>
    <dbReference type="NCBI Taxonomy" id="151549"/>
    <lineage>
        <taxon>Eukaryota</taxon>
        <taxon>Metazoa</taxon>
        <taxon>Ecdysozoa</taxon>
        <taxon>Arthropoda</taxon>
        <taxon>Hexapoda</taxon>
        <taxon>Insecta</taxon>
        <taxon>Pterygota</taxon>
        <taxon>Neoptera</taxon>
        <taxon>Endopterygota</taxon>
        <taxon>Lepidoptera</taxon>
        <taxon>Glossata</taxon>
        <taxon>Ditrysia</taxon>
        <taxon>Tineoidea</taxon>
        <taxon>Psychidae</taxon>
        <taxon>Oiketicinae</taxon>
        <taxon>Eumeta</taxon>
    </lineage>
</organism>
<evidence type="ECO:0000313" key="1">
    <source>
        <dbReference type="EMBL" id="GBP14737.1"/>
    </source>
</evidence>
<protein>
    <submittedName>
        <fullName evidence="1">Uncharacterized protein</fullName>
    </submittedName>
</protein>
<dbReference type="AlphaFoldDB" id="A0A4C1TMP5"/>
<evidence type="ECO:0000313" key="2">
    <source>
        <dbReference type="Proteomes" id="UP000299102"/>
    </source>
</evidence>
<dbReference type="EMBL" id="BGZK01000066">
    <property type="protein sequence ID" value="GBP14737.1"/>
    <property type="molecule type" value="Genomic_DNA"/>
</dbReference>
<name>A0A4C1TMP5_EUMVA</name>
<sequence length="181" mass="20186">MREKTLTFLRYFLLPSRIGGRIVNSLTKIEDNTNLITNLHGRLAALTRRAVGAGRLTERSGRPNVKFHTRCILVTQQVLSLPAPIKNGGSTRSAVAQERWWLKSGDDKLLFIINDERPLLIQNKHGPAAVAATGILIYCSRRSGSDKFQRLRDWIALSRDRGADSRAGAGRLRAAADLRFI</sequence>
<keyword evidence="2" id="KW-1185">Reference proteome</keyword>
<reference evidence="1 2" key="1">
    <citation type="journal article" date="2019" name="Commun. Biol.">
        <title>The bagworm genome reveals a unique fibroin gene that provides high tensile strength.</title>
        <authorList>
            <person name="Kono N."/>
            <person name="Nakamura H."/>
            <person name="Ohtoshi R."/>
            <person name="Tomita M."/>
            <person name="Numata K."/>
            <person name="Arakawa K."/>
        </authorList>
    </citation>
    <scope>NUCLEOTIDE SEQUENCE [LARGE SCALE GENOMIC DNA]</scope>
</reference>
<comment type="caution">
    <text evidence="1">The sequence shown here is derived from an EMBL/GenBank/DDBJ whole genome shotgun (WGS) entry which is preliminary data.</text>
</comment>
<proteinExistence type="predicted"/>
<accession>A0A4C1TMP5</accession>
<gene>
    <name evidence="1" type="ORF">EVAR_9639_1</name>
</gene>